<keyword evidence="2" id="KW-0677">Repeat</keyword>
<evidence type="ECO:0008006" key="6">
    <source>
        <dbReference type="Google" id="ProtNLM"/>
    </source>
</evidence>
<evidence type="ECO:0000256" key="2">
    <source>
        <dbReference type="ARBA" id="ARBA00022737"/>
    </source>
</evidence>
<keyword evidence="3" id="KW-0325">Glycoprotein</keyword>
<dbReference type="AlphaFoldDB" id="A0A7J8N154"/>
<name>A0A7J8N154_9ROSI</name>
<sequence>MSNCDLSGHFPAEFFLLPKMQRIDISGNSRLMGQLPEFPINNSLEVLPLRYTNFSGSIPASIANLSNLVELDLSHNNFNGSIPPFHRSGVPNLASLDLSWNHLSGSIPSSLFTLSTLQTLSLG</sequence>
<reference evidence="4 5" key="1">
    <citation type="journal article" date="2019" name="Genome Biol. Evol.">
        <title>Insights into the evolution of the New World diploid cottons (Gossypium, subgenus Houzingenia) based on genome sequencing.</title>
        <authorList>
            <person name="Grover C.E."/>
            <person name="Arick M.A. 2nd"/>
            <person name="Thrash A."/>
            <person name="Conover J.L."/>
            <person name="Sanders W.S."/>
            <person name="Peterson D.G."/>
            <person name="Frelichowski J.E."/>
            <person name="Scheffler J.A."/>
            <person name="Scheffler B.E."/>
            <person name="Wendel J.F."/>
        </authorList>
    </citation>
    <scope>NUCLEOTIDE SEQUENCE [LARGE SCALE GENOMIC DNA]</scope>
    <source>
        <strain evidence="4">157</strain>
        <tissue evidence="4">Leaf</tissue>
    </source>
</reference>
<keyword evidence="1" id="KW-0433">Leucine-rich repeat</keyword>
<protein>
    <recommendedName>
        <fullName evidence="6">Leucine-rich repeat-containing N-terminal plant-type domain-containing protein</fullName>
    </recommendedName>
</protein>
<evidence type="ECO:0000313" key="4">
    <source>
        <dbReference type="EMBL" id="MBA0570550.1"/>
    </source>
</evidence>
<dbReference type="Proteomes" id="UP000593572">
    <property type="component" value="Unassembled WGS sequence"/>
</dbReference>
<dbReference type="PRINTS" id="PR00019">
    <property type="entry name" value="LEURICHRPT"/>
</dbReference>
<evidence type="ECO:0000256" key="3">
    <source>
        <dbReference type="ARBA" id="ARBA00023180"/>
    </source>
</evidence>
<organism evidence="4 5">
    <name type="scientific">Gossypium lobatum</name>
    <dbReference type="NCBI Taxonomy" id="34289"/>
    <lineage>
        <taxon>Eukaryota</taxon>
        <taxon>Viridiplantae</taxon>
        <taxon>Streptophyta</taxon>
        <taxon>Embryophyta</taxon>
        <taxon>Tracheophyta</taxon>
        <taxon>Spermatophyta</taxon>
        <taxon>Magnoliopsida</taxon>
        <taxon>eudicotyledons</taxon>
        <taxon>Gunneridae</taxon>
        <taxon>Pentapetalae</taxon>
        <taxon>rosids</taxon>
        <taxon>malvids</taxon>
        <taxon>Malvales</taxon>
        <taxon>Malvaceae</taxon>
        <taxon>Malvoideae</taxon>
        <taxon>Gossypium</taxon>
    </lineage>
</organism>
<dbReference type="Gene3D" id="3.80.10.10">
    <property type="entry name" value="Ribonuclease Inhibitor"/>
    <property type="match status" value="1"/>
</dbReference>
<comment type="caution">
    <text evidence="4">The sequence shown here is derived from an EMBL/GenBank/DDBJ whole genome shotgun (WGS) entry which is preliminary data.</text>
</comment>
<dbReference type="Pfam" id="PF00560">
    <property type="entry name" value="LRR_1"/>
    <property type="match status" value="3"/>
</dbReference>
<dbReference type="FunFam" id="3.80.10.10:FF:000383">
    <property type="entry name" value="Leucine-rich repeat receptor protein kinase EMS1"/>
    <property type="match status" value="1"/>
</dbReference>
<accession>A0A7J8N154</accession>
<dbReference type="PANTHER" id="PTHR48056">
    <property type="entry name" value="LRR RECEPTOR-LIKE SERINE/THREONINE-PROTEIN KINASE-RELATED"/>
    <property type="match status" value="1"/>
</dbReference>
<dbReference type="InterPro" id="IPR001611">
    <property type="entry name" value="Leu-rich_rpt"/>
</dbReference>
<dbReference type="EMBL" id="JABEZX010000011">
    <property type="protein sequence ID" value="MBA0570550.1"/>
    <property type="molecule type" value="Genomic_DNA"/>
</dbReference>
<evidence type="ECO:0000256" key="1">
    <source>
        <dbReference type="ARBA" id="ARBA00022614"/>
    </source>
</evidence>
<proteinExistence type="predicted"/>
<dbReference type="InterPro" id="IPR032675">
    <property type="entry name" value="LRR_dom_sf"/>
</dbReference>
<gene>
    <name evidence="4" type="ORF">Golob_004190</name>
</gene>
<evidence type="ECO:0000313" key="5">
    <source>
        <dbReference type="Proteomes" id="UP000593572"/>
    </source>
</evidence>
<dbReference type="SUPFAM" id="SSF52058">
    <property type="entry name" value="L domain-like"/>
    <property type="match status" value="1"/>
</dbReference>
<keyword evidence="5" id="KW-1185">Reference proteome</keyword>
<dbReference type="InterPro" id="IPR050647">
    <property type="entry name" value="Plant_LRR-RLKs"/>
</dbReference>